<dbReference type="Proteomes" id="UP000176377">
    <property type="component" value="Unassembled WGS sequence"/>
</dbReference>
<sequence>MERVCWFTLASSFGDISAVLVSLKQRRKKVAKEIDLDEVNLTAEAVAAWTEMVGRVALVLAQMKRMGREIPEIPIERARVEDDRTLTVYVNMPGVLNISMSIPADQWVWRDPNKRH</sequence>
<evidence type="ECO:0000313" key="2">
    <source>
        <dbReference type="Proteomes" id="UP000176377"/>
    </source>
</evidence>
<comment type="caution">
    <text evidence="1">The sequence shown here is derived from an EMBL/GenBank/DDBJ whole genome shotgun (WGS) entry which is preliminary data.</text>
</comment>
<reference evidence="1 2" key="1">
    <citation type="journal article" date="2016" name="Nat. Commun.">
        <title>Thousands of microbial genomes shed light on interconnected biogeochemical processes in an aquifer system.</title>
        <authorList>
            <person name="Anantharaman K."/>
            <person name="Brown C.T."/>
            <person name="Hug L.A."/>
            <person name="Sharon I."/>
            <person name="Castelle C.J."/>
            <person name="Probst A.J."/>
            <person name="Thomas B.C."/>
            <person name="Singh A."/>
            <person name="Wilkins M.J."/>
            <person name="Karaoz U."/>
            <person name="Brodie E.L."/>
            <person name="Williams K.H."/>
            <person name="Hubbard S.S."/>
            <person name="Banfield J.F."/>
        </authorList>
    </citation>
    <scope>NUCLEOTIDE SEQUENCE [LARGE SCALE GENOMIC DNA]</scope>
</reference>
<proteinExistence type="predicted"/>
<evidence type="ECO:0000313" key="1">
    <source>
        <dbReference type="EMBL" id="OGG58795.1"/>
    </source>
</evidence>
<gene>
    <name evidence="1" type="ORF">A2765_05245</name>
</gene>
<accession>A0A1F6DBM4</accession>
<organism evidence="1 2">
    <name type="scientific">Candidatus Kaiserbacteria bacterium RIFCSPHIGHO2_01_FULL_56_24</name>
    <dbReference type="NCBI Taxonomy" id="1798487"/>
    <lineage>
        <taxon>Bacteria</taxon>
        <taxon>Candidatus Kaiseribacteriota</taxon>
    </lineage>
</organism>
<name>A0A1F6DBM4_9BACT</name>
<dbReference type="AlphaFoldDB" id="A0A1F6DBM4"/>
<protein>
    <submittedName>
        <fullName evidence="1">Uncharacterized protein</fullName>
    </submittedName>
</protein>
<dbReference type="EMBL" id="MFLA01000027">
    <property type="protein sequence ID" value="OGG58795.1"/>
    <property type="molecule type" value="Genomic_DNA"/>
</dbReference>